<dbReference type="AlphaFoldDB" id="A0A422QXW3"/>
<evidence type="ECO:0000313" key="3">
    <source>
        <dbReference type="EMBL" id="RNF34828.1"/>
    </source>
</evidence>
<dbReference type="Pfam" id="PF01969">
    <property type="entry name" value="Ni_insertion"/>
    <property type="match status" value="1"/>
</dbReference>
<comment type="caution">
    <text evidence="3">The sequence shown here is derived from an EMBL/GenBank/DDBJ whole genome shotgun (WGS) entry which is preliminary data.</text>
</comment>
<evidence type="ECO:0000256" key="2">
    <source>
        <dbReference type="SAM" id="MobiDB-lite"/>
    </source>
</evidence>
<evidence type="ECO:0000256" key="1">
    <source>
        <dbReference type="ARBA" id="ARBA00022596"/>
    </source>
</evidence>
<dbReference type="OrthoDB" id="9765625at2"/>
<dbReference type="EMBL" id="PXNQ02000004">
    <property type="protein sequence ID" value="RNF34828.1"/>
    <property type="molecule type" value="Genomic_DNA"/>
</dbReference>
<feature type="compositionally biased region" description="Basic residues" evidence="2">
    <location>
        <begin position="88"/>
        <end position="97"/>
    </location>
</feature>
<gene>
    <name evidence="3" type="ORF">A7A09_007390</name>
</gene>
<protein>
    <submittedName>
        <fullName evidence="3">LarC family nickel insertion protein</fullName>
    </submittedName>
</protein>
<dbReference type="Proteomes" id="UP000238137">
    <property type="component" value="Unassembled WGS sequence"/>
</dbReference>
<accession>A0A422QXW3</accession>
<dbReference type="PANTHER" id="PTHR36566:SF1">
    <property type="entry name" value="PYRIDINIUM-3,5-BISTHIOCARBOXYLIC ACID MONONUCLEOTIDE NICKEL INSERTION PROTEIN"/>
    <property type="match status" value="1"/>
</dbReference>
<keyword evidence="4" id="KW-1185">Reference proteome</keyword>
<sequence>MDLPEGARLHIHLDPVGGVAGDMFIAAMLDAFPALEDRVAGDIAAILPDHVGHAALTRGLSGGMAVRRFALEATADSHHHHDHEHGHHDHHGHGHHRHGEETTYRAMRAMIEAAPLSDGTAARACAILHLIAEAEAAAHDIPIERVHFHELADWDALMDVTAAGSIAAALEGASWSLASLPLGGGMVRTAHGMLPVPAPATARILKGYAWHDDGVAGERVTPTGAAIVAHLTRDGTGIRQAGRLAAIGMGAGTRELPDRPNILRVTAFDISDPPDRTDQALQLACDIDDMTGEEIGAATEALRALPGVIDLVLLSAQGKKARPVTRMELLLKPQAEPRVVEALFDRTSTLGLRRTEVTRLILPRSTNTAPDGKTRRKIATRPSGVTFKAESDDLDGAPTLAARRAQARLAEDG</sequence>
<evidence type="ECO:0000313" key="4">
    <source>
        <dbReference type="Proteomes" id="UP000238137"/>
    </source>
</evidence>
<dbReference type="Gene3D" id="3.30.70.1380">
    <property type="entry name" value="Transcriptional regulatory protein pf0864 domain like"/>
    <property type="match status" value="1"/>
</dbReference>
<dbReference type="RefSeq" id="WP_106690808.1">
    <property type="nucleotide sequence ID" value="NZ_PXNQ02000004.1"/>
</dbReference>
<feature type="compositionally biased region" description="Basic and acidic residues" evidence="2">
    <location>
        <begin position="75"/>
        <end position="87"/>
    </location>
</feature>
<proteinExistence type="predicted"/>
<organism evidence="3 4">
    <name type="scientific">Paracoccus methylarcula</name>
    <dbReference type="NCBI Taxonomy" id="72022"/>
    <lineage>
        <taxon>Bacteria</taxon>
        <taxon>Pseudomonadati</taxon>
        <taxon>Pseudomonadota</taxon>
        <taxon>Alphaproteobacteria</taxon>
        <taxon>Rhodobacterales</taxon>
        <taxon>Paracoccaceae</taxon>
        <taxon>Paracoccus</taxon>
    </lineage>
</organism>
<reference evidence="3" key="1">
    <citation type="submission" date="2018-05" db="EMBL/GenBank/DDBJ databases">
        <title>Reclassification of Methylarcula marina and Methylarcula terricola as Paracoccus methylarcula sp.nov., comb.nov. and Paracoccus terricola comb.nov.</title>
        <authorList>
            <person name="Shmareva M.N."/>
            <person name="Doronina N.V."/>
            <person name="Vasilenko O.V."/>
            <person name="Tarlachkov S.V."/>
            <person name="Trotsenko Y.A."/>
        </authorList>
    </citation>
    <scope>NUCLEOTIDE SEQUENCE [LARGE SCALE GENOMIC DNA]</scope>
    <source>
        <strain evidence="3">VKM B-2159</strain>
    </source>
</reference>
<feature type="region of interest" description="Disordered" evidence="2">
    <location>
        <begin position="75"/>
        <end position="100"/>
    </location>
</feature>
<dbReference type="InterPro" id="IPR002822">
    <property type="entry name" value="Ni_insertion"/>
</dbReference>
<feature type="region of interest" description="Disordered" evidence="2">
    <location>
        <begin position="365"/>
        <end position="398"/>
    </location>
</feature>
<name>A0A422QXW3_9RHOB</name>
<dbReference type="PANTHER" id="PTHR36566">
    <property type="entry name" value="NICKEL INSERTION PROTEIN-RELATED"/>
    <property type="match status" value="1"/>
</dbReference>
<keyword evidence="1" id="KW-0533">Nickel</keyword>